<evidence type="ECO:0000313" key="1">
    <source>
        <dbReference type="EMBL" id="KAK7487174.1"/>
    </source>
</evidence>
<dbReference type="EMBL" id="JACVVK020000169">
    <property type="protein sequence ID" value="KAK7487174.1"/>
    <property type="molecule type" value="Genomic_DNA"/>
</dbReference>
<sequence>MWVWTERLPPKLTIVSQSQPSLLGSRFLPVCVGWDTPAPARHSLVYFSKTATGASEPLRDLGVQVSVEPNGVCCVLVKGGWRIPLKTQGLSPARTRSCVDRQALFAVEQSVSGIGLG</sequence>
<evidence type="ECO:0000313" key="2">
    <source>
        <dbReference type="Proteomes" id="UP001519460"/>
    </source>
</evidence>
<reference evidence="1 2" key="1">
    <citation type="journal article" date="2023" name="Sci. Data">
        <title>Genome assembly of the Korean intertidal mud-creeper Batillaria attramentaria.</title>
        <authorList>
            <person name="Patra A.K."/>
            <person name="Ho P.T."/>
            <person name="Jun S."/>
            <person name="Lee S.J."/>
            <person name="Kim Y."/>
            <person name="Won Y.J."/>
        </authorList>
    </citation>
    <scope>NUCLEOTIDE SEQUENCE [LARGE SCALE GENOMIC DNA]</scope>
    <source>
        <strain evidence="1">Wonlab-2016</strain>
    </source>
</reference>
<comment type="caution">
    <text evidence="1">The sequence shown here is derived from an EMBL/GenBank/DDBJ whole genome shotgun (WGS) entry which is preliminary data.</text>
</comment>
<dbReference type="Proteomes" id="UP001519460">
    <property type="component" value="Unassembled WGS sequence"/>
</dbReference>
<proteinExistence type="predicted"/>
<accession>A0ABD0KIZ2</accession>
<organism evidence="1 2">
    <name type="scientific">Batillaria attramentaria</name>
    <dbReference type="NCBI Taxonomy" id="370345"/>
    <lineage>
        <taxon>Eukaryota</taxon>
        <taxon>Metazoa</taxon>
        <taxon>Spiralia</taxon>
        <taxon>Lophotrochozoa</taxon>
        <taxon>Mollusca</taxon>
        <taxon>Gastropoda</taxon>
        <taxon>Caenogastropoda</taxon>
        <taxon>Sorbeoconcha</taxon>
        <taxon>Cerithioidea</taxon>
        <taxon>Batillariidae</taxon>
        <taxon>Batillaria</taxon>
    </lineage>
</organism>
<dbReference type="AlphaFoldDB" id="A0ABD0KIZ2"/>
<name>A0ABD0KIZ2_9CAEN</name>
<keyword evidence="2" id="KW-1185">Reference proteome</keyword>
<gene>
    <name evidence="1" type="ORF">BaRGS_00021669</name>
</gene>
<protein>
    <submittedName>
        <fullName evidence="1">Uncharacterized protein</fullName>
    </submittedName>
</protein>